<feature type="region of interest" description="Disordered" evidence="1">
    <location>
        <begin position="1293"/>
        <end position="1337"/>
    </location>
</feature>
<feature type="region of interest" description="Disordered" evidence="1">
    <location>
        <begin position="704"/>
        <end position="833"/>
    </location>
</feature>
<feature type="compositionally biased region" description="Basic and acidic residues" evidence="1">
    <location>
        <begin position="1041"/>
        <end position="1059"/>
    </location>
</feature>
<name>A0A0F7UG79_NEOCL</name>
<feature type="region of interest" description="Disordered" evidence="1">
    <location>
        <begin position="558"/>
        <end position="581"/>
    </location>
</feature>
<sequence>MASIRLPSVEPDGRSWQDSADVAYFQDYWSENSSDCGQSQDRGACVPCCGVGPSSRVFRAPVAGPPPAVYIGTHTGQFHATAQGHASHYGAVVVPRAQVDASHLHSELSRPRSSVGLMAPDSQRSTIHLSAVAVAPTGGRVPSGSNPQTLRSRASLDTQAPHSPFASANSPLVTKNLVQSEAALPQGPAQPPLPNGGGAVSASTPGTEPDRPVTKQKPKGKKAREGVSRGKNGASKAKAEQRRVASDELKPTKQTRATKKPSGGSLRPSSGLELAEGKDKRGQVGHTLSGTGTVREVLTSLEDFKKSVQHGDVRSNSWTAAELVKAGGRPEFVPGTAQVHNHPVSPPFAAPACSSMPARDSPDWQILAAGSQQYSLRPSQRQQLWRSVKESVRASEQAHIELAHREGEGVILNKCPRQLLPHPPNPALCVNTERPSKKTIDVKFRLLPRLAEEPTPAETAGVFGVLLPRSRARSLSRAMPKSMFRSSRSMSLNSVAAAKSGLLDSDGKVRFRVFQVKRRGDDGSSLVAYKWLNEKRSPETSENGMPLCCDGQCGELSGSASSSSAESGDVPPETHASNEEGGMGAFMYHCAGAVASQVMGCADSERIGEQDQKEHSCLPAVEAPEWLSQGQAPQCGVCDCTAAEQVPHEQATADARYQLDGYEGGVGQYTQYGEDTLRTPVNSQWASLATTEGLQQEGSTYVGAEGWSHATNGGASAQGQLAARQSANKPRPENGSRGSRAPGNVASTAPRAVKSNARVGQTESRASRAVAGQGTSQQLPIRKDARAPASVKGKQAPETLGAQRPAVGTSKGVTSTGAPSQGASTQSPGRMIAFAPRSGGRLAASEQRTAVHGARAAVAASTSPLGTAGNPPQSPEPVVTVSEVCTVPALTNAADCSCSSWQYKPFSCCEKAKASASGSQVPSFACNETGTTSKEQQAYSPLRSSAALCAPQQVPPNSHVPITVTEYKAPVPAPPARTATSLAEAQVPGPEATQAVEASTAKDFSLKTWLGNVMWSACGQSDAAGKKVPDLCPESTCVAKPGEEEKRPVPSEEEHHKGDDEEQAEELSDVFRPHPVSSDDRQKGGNVPILFRVLKRRQDSRHKTATSEDSVYTASVGGKSATKSEDEVLSLLSAATFHRGKPEPVFRFRVIQAQQAKDRESRRLVAFRPPAHPHQPHAPSLSHAGNFNMGHSQNVDGDACMSCVLPGPCRSSSADSEDSIVTMKYEHRTTYVPLPTKGKTIHVVTHHGLQNIKPGVLGEERKMFDRRLLCVSSFAAKVARDAAERVAVRQAIREAKDTGPTDESEAEPHATEEPVRTEREEEEEQEEVTPECEGEWPEWAGSWKSISGAAELFCCPASCRSQPASIPSTQREIQVAVVQEGHAETEEALEEGKEESEEVVEEGGAEAAETREEEPEEVVEEAKEELEETTEQQEQLEAGDAECWKVPSPLPETLQRGSCGSCCEGWGFSANRPATSTPPCTSVRESTLGSRTETVLSQRTAQDSRLSSDRSLQSKCACSCWTFSRSPVPKESVSADTTPLVTRESQSMSSPSALDTDMAYENDLPGAEGIEQHPAPVYVISPTAAGLGYQPDANATYTAVWGYSYQQAPVVASPVAIPASAVSFPSTLPYPYVEAPCSGVAEQASCIPASSEIPVGVLPTTVEPFPPAPAAQPSPVRISKIRLPPPPPPEMVDGAGARLVFSSGEEGTQQMPTLWKLAPTPTTRVKIAVLPDRQDFHARAANVTPRDCWCGTQCCYE</sequence>
<dbReference type="EMBL" id="LN714485">
    <property type="protein sequence ID" value="CEL68984.1"/>
    <property type="molecule type" value="Genomic_DNA"/>
</dbReference>
<feature type="compositionally biased region" description="Polar residues" evidence="1">
    <location>
        <begin position="143"/>
        <end position="169"/>
    </location>
</feature>
<feature type="region of interest" description="Disordered" evidence="1">
    <location>
        <begin position="1529"/>
        <end position="1558"/>
    </location>
</feature>
<feature type="compositionally biased region" description="Basic and acidic residues" evidence="1">
    <location>
        <begin position="1306"/>
        <end position="1319"/>
    </location>
</feature>
<reference evidence="2" key="1">
    <citation type="journal article" date="2015" name="PLoS ONE">
        <title>Comprehensive Evaluation of Toxoplasma gondii VEG and Neospora caninum LIV Genomes with Tachyzoite Stage Transcriptome and Proteome Defines Novel Transcript Features.</title>
        <authorList>
            <person name="Ramaprasad A."/>
            <person name="Mourier T."/>
            <person name="Naeem R."/>
            <person name="Malas T.B."/>
            <person name="Moussa E."/>
            <person name="Panigrahi A."/>
            <person name="Vermont S.J."/>
            <person name="Otto T.D."/>
            <person name="Wastling J."/>
            <person name="Pain A."/>
        </authorList>
    </citation>
    <scope>NUCLEOTIDE SEQUENCE</scope>
    <source>
        <strain evidence="2">Liverpool</strain>
    </source>
</reference>
<feature type="compositionally biased region" description="Low complexity" evidence="1">
    <location>
        <begin position="558"/>
        <end position="568"/>
    </location>
</feature>
<feature type="region of interest" description="Disordered" evidence="1">
    <location>
        <begin position="184"/>
        <end position="291"/>
    </location>
</feature>
<feature type="compositionally biased region" description="Polar residues" evidence="1">
    <location>
        <begin position="709"/>
        <end position="728"/>
    </location>
</feature>
<evidence type="ECO:0000256" key="1">
    <source>
        <dbReference type="SAM" id="MobiDB-lite"/>
    </source>
</evidence>
<accession>A0A0F7UG79</accession>
<feature type="compositionally biased region" description="Polar residues" evidence="1">
    <location>
        <begin position="811"/>
        <end position="828"/>
    </location>
</feature>
<feature type="compositionally biased region" description="Acidic residues" evidence="1">
    <location>
        <begin position="1320"/>
        <end position="1336"/>
    </location>
</feature>
<feature type="compositionally biased region" description="Basic and acidic residues" evidence="1">
    <location>
        <begin position="1069"/>
        <end position="1083"/>
    </location>
</feature>
<gene>
    <name evidence="2" type="ORF">BN1204_047110</name>
</gene>
<feature type="region of interest" description="Disordered" evidence="1">
    <location>
        <begin position="1036"/>
        <end position="1087"/>
    </location>
</feature>
<evidence type="ECO:0000313" key="2">
    <source>
        <dbReference type="EMBL" id="CEL68984.1"/>
    </source>
</evidence>
<feature type="compositionally biased region" description="Polar residues" evidence="1">
    <location>
        <begin position="1534"/>
        <end position="1553"/>
    </location>
</feature>
<feature type="compositionally biased region" description="Low complexity" evidence="1">
    <location>
        <begin position="261"/>
        <end position="272"/>
    </location>
</feature>
<feature type="compositionally biased region" description="Acidic residues" evidence="1">
    <location>
        <begin position="1411"/>
        <end position="1431"/>
    </location>
</feature>
<feature type="compositionally biased region" description="Acidic residues" evidence="1">
    <location>
        <begin position="1386"/>
        <end position="1404"/>
    </location>
</feature>
<feature type="compositionally biased region" description="Basic and acidic residues" evidence="1">
    <location>
        <begin position="237"/>
        <end position="251"/>
    </location>
</feature>
<feature type="region of interest" description="Disordered" evidence="1">
    <location>
        <begin position="132"/>
        <end position="169"/>
    </location>
</feature>
<organism evidence="2">
    <name type="scientific">Neospora caninum (strain Liverpool)</name>
    <dbReference type="NCBI Taxonomy" id="572307"/>
    <lineage>
        <taxon>Eukaryota</taxon>
        <taxon>Sar</taxon>
        <taxon>Alveolata</taxon>
        <taxon>Apicomplexa</taxon>
        <taxon>Conoidasida</taxon>
        <taxon>Coccidia</taxon>
        <taxon>Eucoccidiorida</taxon>
        <taxon>Eimeriorina</taxon>
        <taxon>Sarcocystidae</taxon>
        <taxon>Neospora</taxon>
    </lineage>
</organism>
<protein>
    <submittedName>
        <fullName evidence="2">Uncharacterized protein</fullName>
    </submittedName>
</protein>
<proteinExistence type="predicted"/>
<feature type="region of interest" description="Disordered" evidence="1">
    <location>
        <begin position="1383"/>
        <end position="1433"/>
    </location>
</feature>